<protein>
    <submittedName>
        <fullName evidence="2">Uncharacterized protein</fullName>
    </submittedName>
</protein>
<organism evidence="2 3">
    <name type="scientific">Escherichia coli</name>
    <dbReference type="NCBI Taxonomy" id="562"/>
    <lineage>
        <taxon>Bacteria</taxon>
        <taxon>Pseudomonadati</taxon>
        <taxon>Pseudomonadota</taxon>
        <taxon>Gammaproteobacteria</taxon>
        <taxon>Enterobacterales</taxon>
        <taxon>Enterobacteriaceae</taxon>
        <taxon>Escherichia</taxon>
    </lineage>
</organism>
<evidence type="ECO:0000313" key="2">
    <source>
        <dbReference type="EMBL" id="KPO14170.1"/>
    </source>
</evidence>
<dbReference type="AlphaFoldDB" id="A0A0P7MFU0"/>
<evidence type="ECO:0000313" key="3">
    <source>
        <dbReference type="Proteomes" id="UP000050556"/>
    </source>
</evidence>
<sequence length="106" mass="11519">MGFPSPAMDYQEQRMTIDVICGVDNNCRVIETSCGWAVINVSLKPEGGDTLLVSMDGRNQFVKLMGHALITEDGEAIEGEALNDVTVHGVLTHTLNQVKDDKSPVM</sequence>
<evidence type="ECO:0000313" key="4">
    <source>
        <dbReference type="Proteomes" id="UP000239554"/>
    </source>
</evidence>
<dbReference type="EMBL" id="CP026399">
    <property type="protein sequence ID" value="AUY05021.1"/>
    <property type="molecule type" value="Genomic_DNA"/>
</dbReference>
<accession>A0A0P7MFU0</accession>
<dbReference type="RefSeq" id="WP_001515577.1">
    <property type="nucleotide sequence ID" value="NZ_BFPB01000035.1"/>
</dbReference>
<dbReference type="PATRIC" id="fig|562.7813.peg.2803"/>
<proteinExistence type="predicted"/>
<dbReference type="EMBL" id="LDYI01000066">
    <property type="protein sequence ID" value="KPO14170.1"/>
    <property type="molecule type" value="Genomic_DNA"/>
</dbReference>
<evidence type="ECO:0000313" key="1">
    <source>
        <dbReference type="EMBL" id="AUY05021.1"/>
    </source>
</evidence>
<gene>
    <name evidence="2" type="ORF">ACU57_09250</name>
    <name evidence="1" type="ORF">C3F40_26685</name>
</gene>
<dbReference type="Proteomes" id="UP000050556">
    <property type="component" value="Unassembled WGS sequence"/>
</dbReference>
<dbReference type="Proteomes" id="UP000239554">
    <property type="component" value="Chromosome"/>
</dbReference>
<reference evidence="1 4" key="2">
    <citation type="journal article" date="2018" name="MBio">
        <title>Genomic Analysis of Hospital Plumbing Reveals Diverse Reservoir of Bacterial Plasmids Conferring Carbapenem Resistance.</title>
        <authorList>
            <consortium name="NISC Comparative Sequencing Program"/>
            <person name="Weingarten R.A."/>
            <person name="Johnson R.C."/>
            <person name="Conlan S."/>
            <person name="Ramsburg A.M."/>
            <person name="Dekker J.P."/>
            <person name="Lau A.F."/>
            <person name="Khil P."/>
            <person name="Odom R.T."/>
            <person name="Deming C."/>
            <person name="Park M."/>
            <person name="Thomas P.J."/>
            <person name="Henderson D.K."/>
            <person name="Palmore T.N."/>
            <person name="Segre J.A."/>
            <person name="Frank K.M."/>
        </authorList>
    </citation>
    <scope>NUCLEOTIDE SEQUENCE [LARGE SCALE GENOMIC DNA]</scope>
    <source>
        <strain evidence="1 4">ECONIH4</strain>
    </source>
</reference>
<reference evidence="2 3" key="1">
    <citation type="journal article" date="2015" name="Front. Microbiol.">
        <title>Genetic determinants of heat resistance in Escherichia coli.</title>
        <authorList>
            <person name="Mercer R.G."/>
            <person name="Zheng J."/>
            <person name="Garcia-Hernandez R."/>
            <person name="Ruan L."/>
            <person name="Ganzle M.G."/>
            <person name="McMullen L.M."/>
        </authorList>
    </citation>
    <scope>NUCLEOTIDE SEQUENCE [LARGE SCALE GENOMIC DNA]</scope>
    <source>
        <strain evidence="2 3">AW1.3</strain>
    </source>
</reference>
<name>A0A0P7MFU0_ECOLX</name>